<reference evidence="1 2" key="1">
    <citation type="journal article" date="2019" name="Commun. Biol.">
        <title>The bagworm genome reveals a unique fibroin gene that provides high tensile strength.</title>
        <authorList>
            <person name="Kono N."/>
            <person name="Nakamura H."/>
            <person name="Ohtoshi R."/>
            <person name="Tomita M."/>
            <person name="Numata K."/>
            <person name="Arakawa K."/>
        </authorList>
    </citation>
    <scope>NUCLEOTIDE SEQUENCE [LARGE SCALE GENOMIC DNA]</scope>
</reference>
<dbReference type="Proteomes" id="UP000299102">
    <property type="component" value="Unassembled WGS sequence"/>
</dbReference>
<accession>A0A4C1XKU2</accession>
<dbReference type="EMBL" id="BGZK01000874">
    <property type="protein sequence ID" value="GBP63612.1"/>
    <property type="molecule type" value="Genomic_DNA"/>
</dbReference>
<evidence type="ECO:0000313" key="2">
    <source>
        <dbReference type="Proteomes" id="UP000299102"/>
    </source>
</evidence>
<evidence type="ECO:0000313" key="1">
    <source>
        <dbReference type="EMBL" id="GBP63612.1"/>
    </source>
</evidence>
<organism evidence="1 2">
    <name type="scientific">Eumeta variegata</name>
    <name type="common">Bagworm moth</name>
    <name type="synonym">Eumeta japonica</name>
    <dbReference type="NCBI Taxonomy" id="151549"/>
    <lineage>
        <taxon>Eukaryota</taxon>
        <taxon>Metazoa</taxon>
        <taxon>Ecdysozoa</taxon>
        <taxon>Arthropoda</taxon>
        <taxon>Hexapoda</taxon>
        <taxon>Insecta</taxon>
        <taxon>Pterygota</taxon>
        <taxon>Neoptera</taxon>
        <taxon>Endopterygota</taxon>
        <taxon>Lepidoptera</taxon>
        <taxon>Glossata</taxon>
        <taxon>Ditrysia</taxon>
        <taxon>Tineoidea</taxon>
        <taxon>Psychidae</taxon>
        <taxon>Oiketicinae</taxon>
        <taxon>Eumeta</taxon>
    </lineage>
</organism>
<name>A0A4C1XKU2_EUMVA</name>
<gene>
    <name evidence="1" type="ORF">EVAR_54441_1</name>
</gene>
<sequence length="68" mass="7638">MRWSPPLMGNRDSGGVANALLASWIRIECLMEEGLVEQSFVSLDHESHSTDVVFGRRHRRTSLAQIVS</sequence>
<dbReference type="AlphaFoldDB" id="A0A4C1XKU2"/>
<keyword evidence="2" id="KW-1185">Reference proteome</keyword>
<proteinExistence type="predicted"/>
<comment type="caution">
    <text evidence="1">The sequence shown here is derived from an EMBL/GenBank/DDBJ whole genome shotgun (WGS) entry which is preliminary data.</text>
</comment>
<protein>
    <submittedName>
        <fullName evidence="1">Uncharacterized protein</fullName>
    </submittedName>
</protein>